<evidence type="ECO:0000256" key="5">
    <source>
        <dbReference type="ARBA" id="ARBA00023266"/>
    </source>
</evidence>
<accession>X0RYL8</accession>
<evidence type="ECO:0000313" key="8">
    <source>
        <dbReference type="EMBL" id="GAF68071.1"/>
    </source>
</evidence>
<evidence type="ECO:0000256" key="4">
    <source>
        <dbReference type="ARBA" id="ARBA00022840"/>
    </source>
</evidence>
<dbReference type="Gene3D" id="3.90.650.10">
    <property type="entry name" value="PurM-like C-terminal domain"/>
    <property type="match status" value="1"/>
</dbReference>
<comment type="caution">
    <text evidence="8">The sequence shown here is derived from an EMBL/GenBank/DDBJ whole genome shotgun (WGS) entry which is preliminary data.</text>
</comment>
<reference evidence="8" key="1">
    <citation type="journal article" date="2014" name="Front. Microbiol.">
        <title>High frequency of phylogenetically diverse reductive dehalogenase-homologous genes in deep subseafloor sedimentary metagenomes.</title>
        <authorList>
            <person name="Kawai M."/>
            <person name="Futagami T."/>
            <person name="Toyoda A."/>
            <person name="Takaki Y."/>
            <person name="Nishi S."/>
            <person name="Hori S."/>
            <person name="Arai W."/>
            <person name="Tsubouchi T."/>
            <person name="Morono Y."/>
            <person name="Uchiyama I."/>
            <person name="Ito T."/>
            <person name="Fujiyama A."/>
            <person name="Inagaki F."/>
            <person name="Takami H."/>
        </authorList>
    </citation>
    <scope>NUCLEOTIDE SEQUENCE</scope>
    <source>
        <strain evidence="8">Expedition CK06-06</strain>
    </source>
</reference>
<dbReference type="SUPFAM" id="SSF55326">
    <property type="entry name" value="PurM N-terminal domain-like"/>
    <property type="match status" value="1"/>
</dbReference>
<dbReference type="GO" id="GO:0004756">
    <property type="term" value="F:selenide, water dikinase activity"/>
    <property type="evidence" value="ECO:0007669"/>
    <property type="project" value="TreeGrafter"/>
</dbReference>
<keyword evidence="1" id="KW-0808">Transferase</keyword>
<dbReference type="PIRSF" id="PIRSF036407">
    <property type="entry name" value="Selenphspht_syn"/>
    <property type="match status" value="1"/>
</dbReference>
<dbReference type="PANTHER" id="PTHR10256:SF0">
    <property type="entry name" value="INACTIVE SELENIDE, WATER DIKINASE-LIKE PROTEIN-RELATED"/>
    <property type="match status" value="1"/>
</dbReference>
<dbReference type="InterPro" id="IPR036676">
    <property type="entry name" value="PurM-like_C_sf"/>
</dbReference>
<dbReference type="NCBIfam" id="TIGR00476">
    <property type="entry name" value="selD"/>
    <property type="match status" value="1"/>
</dbReference>
<evidence type="ECO:0000259" key="7">
    <source>
        <dbReference type="Pfam" id="PF02769"/>
    </source>
</evidence>
<dbReference type="SUPFAM" id="SSF56042">
    <property type="entry name" value="PurM C-terminal domain-like"/>
    <property type="match status" value="1"/>
</dbReference>
<dbReference type="InterPro" id="IPR036921">
    <property type="entry name" value="PurM-like_N_sf"/>
</dbReference>
<dbReference type="InterPro" id="IPR016188">
    <property type="entry name" value="PurM-like_N"/>
</dbReference>
<feature type="domain" description="PurM-like C-terminal" evidence="7">
    <location>
        <begin position="96"/>
        <end position="269"/>
    </location>
</feature>
<keyword evidence="3" id="KW-0418">Kinase</keyword>
<organism evidence="8">
    <name type="scientific">marine sediment metagenome</name>
    <dbReference type="NCBI Taxonomy" id="412755"/>
    <lineage>
        <taxon>unclassified sequences</taxon>
        <taxon>metagenomes</taxon>
        <taxon>ecological metagenomes</taxon>
    </lineage>
</organism>
<dbReference type="CDD" id="cd02195">
    <property type="entry name" value="SelD"/>
    <property type="match status" value="1"/>
</dbReference>
<evidence type="ECO:0000259" key="6">
    <source>
        <dbReference type="Pfam" id="PF00586"/>
    </source>
</evidence>
<proteinExistence type="predicted"/>
<sequence length="278" mass="28935">MDDPYQFGQIAAANALSDIYAMGGTPLFALNIVAFPRQELPLDILAEILRGGMDKAHEAGIHIVGGHTIDDSEPKYGLVVTGEVAEENLIRNNGAKVGDRLVLTKPLGTGIIATAIKRGVAPEVVVARAVETMTILNRDAAQAALDVGVHAMTDVTGFGLLGHLLEMCTASSAQAAVDFAALPLLPGAVDLAEQDAVPGGTRRNLDYVRKALTLEGEVSELDQLLATDAQTSGGLLMAVGPDKVHDLIARLTEKDTPAAAVIGEITGEGPAHITLRKG</sequence>
<dbReference type="AlphaFoldDB" id="X0RYL8"/>
<dbReference type="FunFam" id="3.90.650.10:FF:000004">
    <property type="entry name" value="Selenide, water dikinase"/>
    <property type="match status" value="1"/>
</dbReference>
<gene>
    <name evidence="8" type="ORF">S01H1_12398</name>
</gene>
<dbReference type="Pfam" id="PF00586">
    <property type="entry name" value="AIRS"/>
    <property type="match status" value="1"/>
</dbReference>
<keyword evidence="2" id="KW-0547">Nucleotide-binding</keyword>
<evidence type="ECO:0000256" key="3">
    <source>
        <dbReference type="ARBA" id="ARBA00022777"/>
    </source>
</evidence>
<name>X0RYL8_9ZZZZ</name>
<evidence type="ECO:0000256" key="2">
    <source>
        <dbReference type="ARBA" id="ARBA00022741"/>
    </source>
</evidence>
<dbReference type="PANTHER" id="PTHR10256">
    <property type="entry name" value="SELENIDE, WATER DIKINASE"/>
    <property type="match status" value="1"/>
</dbReference>
<dbReference type="EMBL" id="BARS01006362">
    <property type="protein sequence ID" value="GAF68071.1"/>
    <property type="molecule type" value="Genomic_DNA"/>
</dbReference>
<protein>
    <recommendedName>
        <fullName evidence="9">Selenide, water dikinase</fullName>
    </recommendedName>
</protein>
<dbReference type="GO" id="GO:0005524">
    <property type="term" value="F:ATP binding"/>
    <property type="evidence" value="ECO:0007669"/>
    <property type="project" value="UniProtKB-KW"/>
</dbReference>
<dbReference type="GO" id="GO:0005737">
    <property type="term" value="C:cytoplasm"/>
    <property type="evidence" value="ECO:0007669"/>
    <property type="project" value="TreeGrafter"/>
</dbReference>
<keyword evidence="5" id="KW-0711">Selenium</keyword>
<dbReference type="GO" id="GO:0016260">
    <property type="term" value="P:selenocysteine biosynthetic process"/>
    <property type="evidence" value="ECO:0007669"/>
    <property type="project" value="TreeGrafter"/>
</dbReference>
<evidence type="ECO:0000256" key="1">
    <source>
        <dbReference type="ARBA" id="ARBA00022679"/>
    </source>
</evidence>
<evidence type="ECO:0008006" key="9">
    <source>
        <dbReference type="Google" id="ProtNLM"/>
    </source>
</evidence>
<dbReference type="Gene3D" id="3.30.1330.10">
    <property type="entry name" value="PurM-like, N-terminal domain"/>
    <property type="match status" value="1"/>
</dbReference>
<keyword evidence="4" id="KW-0067">ATP-binding</keyword>
<dbReference type="InterPro" id="IPR004536">
    <property type="entry name" value="SPS/SelD"/>
</dbReference>
<dbReference type="InterPro" id="IPR010918">
    <property type="entry name" value="PurM-like_C_dom"/>
</dbReference>
<dbReference type="Pfam" id="PF02769">
    <property type="entry name" value="AIRS_C"/>
    <property type="match status" value="1"/>
</dbReference>
<feature type="domain" description="PurM-like N-terminal" evidence="6">
    <location>
        <begin position="2"/>
        <end position="84"/>
    </location>
</feature>